<dbReference type="InterPro" id="IPR027797">
    <property type="entry name" value="PT-TG_dom"/>
</dbReference>
<feature type="domain" description="Pre-toxin TG" evidence="3">
    <location>
        <begin position="32"/>
        <end position="98"/>
    </location>
</feature>
<evidence type="ECO:0000313" key="5">
    <source>
        <dbReference type="Proteomes" id="UP000070401"/>
    </source>
</evidence>
<comment type="subcellular location">
    <subcellularLocation>
        <location evidence="1">Secreted</location>
    </subcellularLocation>
</comment>
<organism evidence="4 5">
    <name type="scientific">Fusobacterium nucleatum</name>
    <dbReference type="NCBI Taxonomy" id="851"/>
    <lineage>
        <taxon>Bacteria</taxon>
        <taxon>Fusobacteriati</taxon>
        <taxon>Fusobacteriota</taxon>
        <taxon>Fusobacteriia</taxon>
        <taxon>Fusobacteriales</taxon>
        <taxon>Fusobacteriaceae</taxon>
        <taxon>Fusobacterium</taxon>
    </lineage>
</organism>
<dbReference type="Proteomes" id="UP000070401">
    <property type="component" value="Unassembled WGS sequence"/>
</dbReference>
<evidence type="ECO:0000259" key="3">
    <source>
        <dbReference type="Pfam" id="PF14449"/>
    </source>
</evidence>
<dbReference type="PATRIC" id="fig|851.8.peg.1389"/>
<accession>A0A133NTM1</accession>
<dbReference type="Pfam" id="PF14449">
    <property type="entry name" value="PT-TG"/>
    <property type="match status" value="1"/>
</dbReference>
<dbReference type="RefSeq" id="WP_261787760.1">
    <property type="nucleotide sequence ID" value="NZ_KQ956719.1"/>
</dbReference>
<dbReference type="AlphaFoldDB" id="A0A133NTM1"/>
<evidence type="ECO:0000256" key="1">
    <source>
        <dbReference type="ARBA" id="ARBA00004613"/>
    </source>
</evidence>
<proteinExistence type="predicted"/>
<protein>
    <recommendedName>
        <fullName evidence="3">Pre-toxin TG domain-containing protein</fullName>
    </recommendedName>
</protein>
<keyword evidence="5" id="KW-1185">Reference proteome</keyword>
<dbReference type="GO" id="GO:0005576">
    <property type="term" value="C:extracellular region"/>
    <property type="evidence" value="ECO:0007669"/>
    <property type="project" value="UniProtKB-SubCell"/>
</dbReference>
<sequence length="320" mass="35825">VGDYISPEDLKYRKYYREEVLPYDENYQNFLRNILSMGLDFSPLGTGKGITEGIVGYDTVTGERLDLATRIIGAIPIANGIFKTGRRAIKFLKPAKKVETVLADGSKVVLNVDDTIKTANKAQEIISSSGTTKVIDKTTDITKASKNVEKVSDVSKNITDKVKNPLQDISNIVDRKPVKKVDSSGEYLMNAINDNKTNYYLDYKVAGYYASDIRNMTLTKFSKIGIKGKVKGKNVRMLIGDTKDAYNFYRARVVEIYKPYPKDVELVNGVPVEQWLVKGLDKNGNKVVFRNFSTYGGGNIPTIDVYSTTGRFRGEIKFKE</sequence>
<evidence type="ECO:0000313" key="4">
    <source>
        <dbReference type="EMBL" id="KXA19626.1"/>
    </source>
</evidence>
<keyword evidence="2" id="KW-0964">Secreted</keyword>
<feature type="non-terminal residue" evidence="4">
    <location>
        <position position="1"/>
    </location>
</feature>
<comment type="caution">
    <text evidence="4">The sequence shown here is derived from an EMBL/GenBank/DDBJ whole genome shotgun (WGS) entry which is preliminary data.</text>
</comment>
<reference evidence="5" key="1">
    <citation type="submission" date="2016-01" db="EMBL/GenBank/DDBJ databases">
        <authorList>
            <person name="Mitreva M."/>
            <person name="Pepin K.H."/>
            <person name="Mihindukulasuriya K.A."/>
            <person name="Fulton R."/>
            <person name="Fronick C."/>
            <person name="O'Laughlin M."/>
            <person name="Miner T."/>
            <person name="Herter B."/>
            <person name="Rosa B.A."/>
            <person name="Cordes M."/>
            <person name="Tomlinson C."/>
            <person name="Wollam A."/>
            <person name="Palsikar V.B."/>
            <person name="Mardis E.R."/>
            <person name="Wilson R.K."/>
        </authorList>
    </citation>
    <scope>NUCLEOTIDE SEQUENCE [LARGE SCALE GENOMIC DNA]</scope>
    <source>
        <strain evidence="5">MJR7757B</strain>
    </source>
</reference>
<evidence type="ECO:0000256" key="2">
    <source>
        <dbReference type="ARBA" id="ARBA00022525"/>
    </source>
</evidence>
<gene>
    <name evidence="4" type="ORF">HMPREF3221_01381</name>
</gene>
<name>A0A133NTM1_FUSNU</name>
<dbReference type="EMBL" id="LRPY01000140">
    <property type="protein sequence ID" value="KXA19626.1"/>
    <property type="molecule type" value="Genomic_DNA"/>
</dbReference>